<name>A0ABS4J816_9BACL</name>
<dbReference type="CDD" id="cd17536">
    <property type="entry name" value="REC_YesN-like"/>
    <property type="match status" value="1"/>
</dbReference>
<dbReference type="PANTHER" id="PTHR43280">
    <property type="entry name" value="ARAC-FAMILY TRANSCRIPTIONAL REGULATOR"/>
    <property type="match status" value="1"/>
</dbReference>
<keyword evidence="3" id="KW-0804">Transcription</keyword>
<dbReference type="EMBL" id="JAGGLB010000042">
    <property type="protein sequence ID" value="MBP1995997.1"/>
    <property type="molecule type" value="Genomic_DNA"/>
</dbReference>
<dbReference type="SMART" id="SM00342">
    <property type="entry name" value="HTH_ARAC"/>
    <property type="match status" value="1"/>
</dbReference>
<gene>
    <name evidence="8" type="ORF">J2Z66_007641</name>
</gene>
<feature type="domain" description="HTH araC/xylS-type" evidence="6">
    <location>
        <begin position="372"/>
        <end position="470"/>
    </location>
</feature>
<evidence type="ECO:0000256" key="3">
    <source>
        <dbReference type="ARBA" id="ARBA00023163"/>
    </source>
</evidence>
<dbReference type="InterPro" id="IPR018062">
    <property type="entry name" value="HTH_AraC-typ_CS"/>
</dbReference>
<dbReference type="RefSeq" id="WP_209978023.1">
    <property type="nucleotide sequence ID" value="NZ_JAGGLB010000042.1"/>
</dbReference>
<proteinExistence type="predicted"/>
<dbReference type="SUPFAM" id="SSF46689">
    <property type="entry name" value="Homeodomain-like"/>
    <property type="match status" value="2"/>
</dbReference>
<evidence type="ECO:0000313" key="8">
    <source>
        <dbReference type="EMBL" id="MBP1995997.1"/>
    </source>
</evidence>
<comment type="caution">
    <text evidence="8">The sequence shown here is derived from an EMBL/GenBank/DDBJ whole genome shotgun (WGS) entry which is preliminary data.</text>
</comment>
<dbReference type="SMART" id="SM00448">
    <property type="entry name" value="REC"/>
    <property type="match status" value="1"/>
</dbReference>
<dbReference type="PROSITE" id="PS50110">
    <property type="entry name" value="RESPONSE_REGULATORY"/>
    <property type="match status" value="1"/>
</dbReference>
<dbReference type="InterPro" id="IPR009057">
    <property type="entry name" value="Homeodomain-like_sf"/>
</dbReference>
<organism evidence="8 9">
    <name type="scientific">Paenibacillus eucommiae</name>
    <dbReference type="NCBI Taxonomy" id="1355755"/>
    <lineage>
        <taxon>Bacteria</taxon>
        <taxon>Bacillati</taxon>
        <taxon>Bacillota</taxon>
        <taxon>Bacilli</taxon>
        <taxon>Bacillales</taxon>
        <taxon>Paenibacillaceae</taxon>
        <taxon>Paenibacillus</taxon>
    </lineage>
</organism>
<feature type="modified residue" description="4-aspartylphosphate" evidence="4">
    <location>
        <position position="54"/>
    </location>
</feature>
<dbReference type="PROSITE" id="PS01124">
    <property type="entry name" value="HTH_ARAC_FAMILY_2"/>
    <property type="match status" value="1"/>
</dbReference>
<feature type="coiled-coil region" evidence="5">
    <location>
        <begin position="102"/>
        <end position="129"/>
    </location>
</feature>
<keyword evidence="5" id="KW-0175">Coiled coil</keyword>
<dbReference type="PROSITE" id="PS00041">
    <property type="entry name" value="HTH_ARAC_FAMILY_1"/>
    <property type="match status" value="1"/>
</dbReference>
<protein>
    <submittedName>
        <fullName evidence="8">Two-component system response regulator YesN</fullName>
    </submittedName>
</protein>
<dbReference type="Pfam" id="PF12833">
    <property type="entry name" value="HTH_18"/>
    <property type="match status" value="1"/>
</dbReference>
<feature type="domain" description="Response regulatory" evidence="7">
    <location>
        <begin position="2"/>
        <end position="119"/>
    </location>
</feature>
<dbReference type="Pfam" id="PF00072">
    <property type="entry name" value="Response_reg"/>
    <property type="match status" value="1"/>
</dbReference>
<reference evidence="8 9" key="1">
    <citation type="submission" date="2021-03" db="EMBL/GenBank/DDBJ databases">
        <title>Genomic Encyclopedia of Type Strains, Phase IV (KMG-IV): sequencing the most valuable type-strain genomes for metagenomic binning, comparative biology and taxonomic classification.</title>
        <authorList>
            <person name="Goeker M."/>
        </authorList>
    </citation>
    <scope>NUCLEOTIDE SEQUENCE [LARGE SCALE GENOMIC DNA]</scope>
    <source>
        <strain evidence="8 9">DSM 26048</strain>
    </source>
</reference>
<accession>A0ABS4J816</accession>
<keyword evidence="1" id="KW-0805">Transcription regulation</keyword>
<evidence type="ECO:0000313" key="9">
    <source>
        <dbReference type="Proteomes" id="UP001519287"/>
    </source>
</evidence>
<dbReference type="PANTHER" id="PTHR43280:SF2">
    <property type="entry name" value="HTH-TYPE TRANSCRIPTIONAL REGULATOR EXSA"/>
    <property type="match status" value="1"/>
</dbReference>
<dbReference type="InterPro" id="IPR001789">
    <property type="entry name" value="Sig_transdc_resp-reg_receiver"/>
</dbReference>
<dbReference type="SUPFAM" id="SSF52172">
    <property type="entry name" value="CheY-like"/>
    <property type="match status" value="1"/>
</dbReference>
<evidence type="ECO:0000259" key="7">
    <source>
        <dbReference type="PROSITE" id="PS50110"/>
    </source>
</evidence>
<dbReference type="Gene3D" id="3.40.50.2300">
    <property type="match status" value="1"/>
</dbReference>
<dbReference type="Gene3D" id="1.10.10.60">
    <property type="entry name" value="Homeodomain-like"/>
    <property type="match status" value="2"/>
</dbReference>
<evidence type="ECO:0000256" key="1">
    <source>
        <dbReference type="ARBA" id="ARBA00023015"/>
    </source>
</evidence>
<dbReference type="InterPro" id="IPR011006">
    <property type="entry name" value="CheY-like_superfamily"/>
</dbReference>
<keyword evidence="2" id="KW-0238">DNA-binding</keyword>
<dbReference type="InterPro" id="IPR018060">
    <property type="entry name" value="HTH_AraC"/>
</dbReference>
<evidence type="ECO:0000256" key="5">
    <source>
        <dbReference type="SAM" id="Coils"/>
    </source>
</evidence>
<evidence type="ECO:0000259" key="6">
    <source>
        <dbReference type="PROSITE" id="PS01124"/>
    </source>
</evidence>
<evidence type="ECO:0000256" key="4">
    <source>
        <dbReference type="PROSITE-ProRule" id="PRU00169"/>
    </source>
</evidence>
<sequence>MKVLIVEDEHLVRKGLISMMPWADFGLEVAAEAANGVEAIPLIKEHGIELLITDLAMPKMSGLDLMRHVRVHFPHVWMVVLTFHQDFEHIQTALRLGAIDYIAKVQLEKEQMDEVLRRITARIQQVKADSAYNSSEPSPPQTGLQHDKAYVFLALTKGQGSPGESCLKEMQAAWTEVETNLWFCPVGDECQERSFLNKWAQEAADGQGVVLNLSGLLGLEKSSLLPSLREYVSRRFFYDYAKGQSLYELSYSELSKLISTNHALNSLQGEVDITSIREQWASLYWVNDEQRFHEYVAQMEQLLLPAPKLESLFYTAMTRWERFTEIPSVLKEGMDGLRFWSDWLDWLHAVRMHIRTNTMKARYAKDIVESIMRATERIHDDLSCDIKLKDVARAVGMSPSYMSACFHDIVGKPFQDYVRDARIVYAQTLLRETNKPIYWIAVQTGYPNEKYFSKMFREQTGKLPSEYRQGP</sequence>
<keyword evidence="9" id="KW-1185">Reference proteome</keyword>
<dbReference type="Proteomes" id="UP001519287">
    <property type="component" value="Unassembled WGS sequence"/>
</dbReference>
<evidence type="ECO:0000256" key="2">
    <source>
        <dbReference type="ARBA" id="ARBA00023125"/>
    </source>
</evidence>
<keyword evidence="4" id="KW-0597">Phosphoprotein</keyword>